<dbReference type="SUPFAM" id="SSF55205">
    <property type="entry name" value="EPT/RTPC-like"/>
    <property type="match status" value="1"/>
</dbReference>
<keyword evidence="4" id="KW-0028">Amino-acid biosynthesis</keyword>
<evidence type="ECO:0000256" key="3">
    <source>
        <dbReference type="ARBA" id="ARBA00012450"/>
    </source>
</evidence>
<sequence>MNLLLNRSTLLPNSNLQIAGSKSISNRLLILQQQFTELTIQNLSDAEDTLLLKQALTSSSQTIDVHHAGTAMRFLTAFFASQEDREVVLTGSNRMKERPIGVLVLALQELGASISYLENEGFPPLKIVGKKIKKNKLSINSGVSSQFISALLLIAPSLENGLEITLSGNKTSLPYLEMTINLLTQMGISVLFSGNNILVKPFQGEPEIKQFKVESDWSTASYFYSFTALSPVGTTLILNNFQQDSLQGDNITASLFEQLGVETTFSKGTILLTKTRSAVIKELILDLNNSPDLAQTLAVCCFGLQIPFHFNGLQTLKIKETDRLEALETELSKLGAKVIVSADSISMRSLGKPLRFQNQTPEIATYNDHRMAMAFSPLALLFPIKIKEAEVVKKSCPLFWDYLSKIGISFSSY</sequence>
<dbReference type="GO" id="GO:0008652">
    <property type="term" value="P:amino acid biosynthetic process"/>
    <property type="evidence" value="ECO:0007669"/>
    <property type="project" value="UniProtKB-KW"/>
</dbReference>
<reference evidence="10" key="2">
    <citation type="submission" date="2020-09" db="EMBL/GenBank/DDBJ databases">
        <authorList>
            <person name="Sun Q."/>
            <person name="Zhou Y."/>
        </authorList>
    </citation>
    <scope>NUCLEOTIDE SEQUENCE</scope>
    <source>
        <strain evidence="10">CGMCC 1.12924</strain>
    </source>
</reference>
<dbReference type="InterPro" id="IPR006264">
    <property type="entry name" value="EPSP_synthase"/>
</dbReference>
<evidence type="ECO:0000256" key="4">
    <source>
        <dbReference type="ARBA" id="ARBA00022605"/>
    </source>
</evidence>
<name>A0A8J2V9G9_9FLAO</name>
<organism evidence="10 11">
    <name type="scientific">Planktosalinus lacus</name>
    <dbReference type="NCBI Taxonomy" id="1526573"/>
    <lineage>
        <taxon>Bacteria</taxon>
        <taxon>Pseudomonadati</taxon>
        <taxon>Bacteroidota</taxon>
        <taxon>Flavobacteriia</taxon>
        <taxon>Flavobacteriales</taxon>
        <taxon>Flavobacteriaceae</taxon>
        <taxon>Planktosalinus</taxon>
    </lineage>
</organism>
<dbReference type="AlphaFoldDB" id="A0A8J2V9G9"/>
<evidence type="ECO:0000256" key="2">
    <source>
        <dbReference type="ARBA" id="ARBA00009948"/>
    </source>
</evidence>
<dbReference type="InterPro" id="IPR001986">
    <property type="entry name" value="Enolpyruvate_Tfrase_dom"/>
</dbReference>
<keyword evidence="6" id="KW-0057">Aromatic amino acid biosynthesis</keyword>
<comment type="caution">
    <text evidence="10">The sequence shown here is derived from an EMBL/GenBank/DDBJ whole genome shotgun (WGS) entry which is preliminary data.</text>
</comment>
<dbReference type="Pfam" id="PF00275">
    <property type="entry name" value="EPSP_synthase"/>
    <property type="match status" value="1"/>
</dbReference>
<accession>A0A8J2V9G9</accession>
<keyword evidence="11" id="KW-1185">Reference proteome</keyword>
<gene>
    <name evidence="10" type="primary">aroA</name>
    <name evidence="10" type="ORF">GCM10011312_11680</name>
</gene>
<dbReference type="EC" id="2.5.1.19" evidence="3"/>
<dbReference type="PIRSF" id="PIRSF000505">
    <property type="entry name" value="EPSPS"/>
    <property type="match status" value="1"/>
</dbReference>
<comment type="similarity">
    <text evidence="2">Belongs to the EPSP synthase family.</text>
</comment>
<evidence type="ECO:0000256" key="8">
    <source>
        <dbReference type="ARBA" id="ARBA00044633"/>
    </source>
</evidence>
<dbReference type="GO" id="GO:0009423">
    <property type="term" value="P:chorismate biosynthetic process"/>
    <property type="evidence" value="ECO:0007669"/>
    <property type="project" value="UniProtKB-UniPathway"/>
</dbReference>
<comment type="catalytic activity">
    <reaction evidence="8">
        <text>3-phosphoshikimate + phosphoenolpyruvate = 5-O-(1-carboxyvinyl)-3-phosphoshikimate + phosphate</text>
        <dbReference type="Rhea" id="RHEA:21256"/>
        <dbReference type="ChEBI" id="CHEBI:43474"/>
        <dbReference type="ChEBI" id="CHEBI:57701"/>
        <dbReference type="ChEBI" id="CHEBI:58702"/>
        <dbReference type="ChEBI" id="CHEBI:145989"/>
        <dbReference type="EC" id="2.5.1.19"/>
    </reaction>
    <physiologicalReaction direction="left-to-right" evidence="8">
        <dbReference type="Rhea" id="RHEA:21257"/>
    </physiologicalReaction>
</comment>
<evidence type="ECO:0000256" key="1">
    <source>
        <dbReference type="ARBA" id="ARBA00004811"/>
    </source>
</evidence>
<dbReference type="EMBL" id="BMGK01000004">
    <property type="protein sequence ID" value="GGD89464.1"/>
    <property type="molecule type" value="Genomic_DNA"/>
</dbReference>
<dbReference type="Gene3D" id="3.65.10.10">
    <property type="entry name" value="Enolpyruvate transferase domain"/>
    <property type="match status" value="2"/>
</dbReference>
<reference evidence="10" key="1">
    <citation type="journal article" date="2014" name="Int. J. Syst. Evol. Microbiol.">
        <title>Complete genome sequence of Corynebacterium casei LMG S-19264T (=DSM 44701T), isolated from a smear-ripened cheese.</title>
        <authorList>
            <consortium name="US DOE Joint Genome Institute (JGI-PGF)"/>
            <person name="Walter F."/>
            <person name="Albersmeier A."/>
            <person name="Kalinowski J."/>
            <person name="Ruckert C."/>
        </authorList>
    </citation>
    <scope>NUCLEOTIDE SEQUENCE</scope>
    <source>
        <strain evidence="10">CGMCC 1.12924</strain>
    </source>
</reference>
<proteinExistence type="inferred from homology"/>
<dbReference type="GO" id="GO:0009073">
    <property type="term" value="P:aromatic amino acid family biosynthetic process"/>
    <property type="evidence" value="ECO:0007669"/>
    <property type="project" value="UniProtKB-KW"/>
</dbReference>
<dbReference type="UniPathway" id="UPA00053">
    <property type="reaction ID" value="UER00089"/>
</dbReference>
<dbReference type="GO" id="GO:0003866">
    <property type="term" value="F:3-phosphoshikimate 1-carboxyvinyltransferase activity"/>
    <property type="evidence" value="ECO:0007669"/>
    <property type="project" value="UniProtKB-EC"/>
</dbReference>
<evidence type="ECO:0000313" key="10">
    <source>
        <dbReference type="EMBL" id="GGD89464.1"/>
    </source>
</evidence>
<evidence type="ECO:0000256" key="7">
    <source>
        <dbReference type="ARBA" id="ARBA00030046"/>
    </source>
</evidence>
<protein>
    <recommendedName>
        <fullName evidence="3">3-phosphoshikimate 1-carboxyvinyltransferase</fullName>
        <ecNumber evidence="3">2.5.1.19</ecNumber>
    </recommendedName>
    <alternativeName>
        <fullName evidence="7">5-enolpyruvylshikimate-3-phosphate synthase</fullName>
    </alternativeName>
</protein>
<comment type="pathway">
    <text evidence="1">Metabolic intermediate biosynthesis; chorismate biosynthesis; chorismate from D-erythrose 4-phosphate and phosphoenolpyruvate: step 6/7.</text>
</comment>
<keyword evidence="5" id="KW-0808">Transferase</keyword>
<dbReference type="PANTHER" id="PTHR21090">
    <property type="entry name" value="AROM/DEHYDROQUINATE SYNTHASE"/>
    <property type="match status" value="1"/>
</dbReference>
<evidence type="ECO:0000256" key="5">
    <source>
        <dbReference type="ARBA" id="ARBA00022679"/>
    </source>
</evidence>
<dbReference type="PANTHER" id="PTHR21090:SF5">
    <property type="entry name" value="PENTAFUNCTIONAL AROM POLYPEPTIDE"/>
    <property type="match status" value="1"/>
</dbReference>
<dbReference type="InterPro" id="IPR036968">
    <property type="entry name" value="Enolpyruvate_Tfrase_sf"/>
</dbReference>
<feature type="domain" description="Enolpyruvate transferase" evidence="9">
    <location>
        <begin position="56"/>
        <end position="403"/>
    </location>
</feature>
<dbReference type="PROSITE" id="PS00885">
    <property type="entry name" value="EPSP_SYNTHASE_2"/>
    <property type="match status" value="1"/>
</dbReference>
<dbReference type="RefSeq" id="WP_188440502.1">
    <property type="nucleotide sequence ID" value="NZ_BMGK01000004.1"/>
</dbReference>
<dbReference type="InterPro" id="IPR023193">
    <property type="entry name" value="EPSP_synthase_CS"/>
</dbReference>
<dbReference type="CDD" id="cd01556">
    <property type="entry name" value="EPSP_synthase"/>
    <property type="match status" value="1"/>
</dbReference>
<dbReference type="Proteomes" id="UP000652231">
    <property type="component" value="Unassembled WGS sequence"/>
</dbReference>
<evidence type="ECO:0000256" key="6">
    <source>
        <dbReference type="ARBA" id="ARBA00023141"/>
    </source>
</evidence>
<dbReference type="InterPro" id="IPR013792">
    <property type="entry name" value="RNA3'P_cycl/enolpyr_Trfase_a/b"/>
</dbReference>
<evidence type="ECO:0000259" key="9">
    <source>
        <dbReference type="Pfam" id="PF00275"/>
    </source>
</evidence>
<evidence type="ECO:0000313" key="11">
    <source>
        <dbReference type="Proteomes" id="UP000652231"/>
    </source>
</evidence>